<keyword evidence="2" id="KW-1185">Reference proteome</keyword>
<accession>A0A0D2NKD6</accession>
<organism evidence="1 2">
    <name type="scientific">Hypholoma sublateritium (strain FD-334 SS-4)</name>
    <dbReference type="NCBI Taxonomy" id="945553"/>
    <lineage>
        <taxon>Eukaryota</taxon>
        <taxon>Fungi</taxon>
        <taxon>Dikarya</taxon>
        <taxon>Basidiomycota</taxon>
        <taxon>Agaricomycotina</taxon>
        <taxon>Agaricomycetes</taxon>
        <taxon>Agaricomycetidae</taxon>
        <taxon>Agaricales</taxon>
        <taxon>Agaricineae</taxon>
        <taxon>Strophariaceae</taxon>
        <taxon>Hypholoma</taxon>
    </lineage>
</organism>
<evidence type="ECO:0000313" key="1">
    <source>
        <dbReference type="EMBL" id="KJA19354.1"/>
    </source>
</evidence>
<sequence>MSAGTTPPTTTTNRTTLALNFICFQSSRTVRRPVRLTPAGTAHARTPRSSVLSRAPAPTCPPAFFSSKNITPARRTAFWRPSTSQVGLCIASTPCARPASRVRIKPTIHLALPSSCKHVFTCAEHASSFTPPADRLPPSSRALIAQSISVFRAALNSAPDSENEALLGTPAPLDASPSALHVYDGRVLGNAGVDSDARRAGRGRRSRATRRTVFGDIFLSALDHARALASRGSVSPHVSLHNIGLVGSPPRYGVFRQLIARFAGRSSIYSNTPGRPPVHRGRLHAHRALGAFLLDPPMRVNCCRRARRCGYNGRRRRALTRTDLRARGAEGESWIETMLWVVRDTMRGVQWAIRVRQGGVTDGADAQRYLFSGLYNARARWAAGTWTAVHAADRALPRARRRRTLPRRRKRALQ</sequence>
<name>A0A0D2NKD6_HYPSF</name>
<dbReference type="Proteomes" id="UP000054270">
    <property type="component" value="Unassembled WGS sequence"/>
</dbReference>
<gene>
    <name evidence="1" type="ORF">HYPSUDRAFT_204582</name>
</gene>
<reference evidence="2" key="1">
    <citation type="submission" date="2014-04" db="EMBL/GenBank/DDBJ databases">
        <title>Evolutionary Origins and Diversification of the Mycorrhizal Mutualists.</title>
        <authorList>
            <consortium name="DOE Joint Genome Institute"/>
            <consortium name="Mycorrhizal Genomics Consortium"/>
            <person name="Kohler A."/>
            <person name="Kuo A."/>
            <person name="Nagy L.G."/>
            <person name="Floudas D."/>
            <person name="Copeland A."/>
            <person name="Barry K.W."/>
            <person name="Cichocki N."/>
            <person name="Veneault-Fourrey C."/>
            <person name="LaButti K."/>
            <person name="Lindquist E.A."/>
            <person name="Lipzen A."/>
            <person name="Lundell T."/>
            <person name="Morin E."/>
            <person name="Murat C."/>
            <person name="Riley R."/>
            <person name="Ohm R."/>
            <person name="Sun H."/>
            <person name="Tunlid A."/>
            <person name="Henrissat B."/>
            <person name="Grigoriev I.V."/>
            <person name="Hibbett D.S."/>
            <person name="Martin F."/>
        </authorList>
    </citation>
    <scope>NUCLEOTIDE SEQUENCE [LARGE SCALE GENOMIC DNA]</scope>
    <source>
        <strain evidence="2">FD-334 SS-4</strain>
    </source>
</reference>
<protein>
    <submittedName>
        <fullName evidence="1">Uncharacterized protein</fullName>
    </submittedName>
</protein>
<dbReference type="EMBL" id="KN817578">
    <property type="protein sequence ID" value="KJA19354.1"/>
    <property type="molecule type" value="Genomic_DNA"/>
</dbReference>
<dbReference type="AlphaFoldDB" id="A0A0D2NKD6"/>
<evidence type="ECO:0000313" key="2">
    <source>
        <dbReference type="Proteomes" id="UP000054270"/>
    </source>
</evidence>
<proteinExistence type="predicted"/>